<dbReference type="EMBL" id="CM047580">
    <property type="protein sequence ID" value="KAI9923039.1"/>
    <property type="molecule type" value="Genomic_DNA"/>
</dbReference>
<dbReference type="Proteomes" id="UP001163321">
    <property type="component" value="Chromosome 1"/>
</dbReference>
<evidence type="ECO:0000313" key="1">
    <source>
        <dbReference type="EMBL" id="KAI9923039.1"/>
    </source>
</evidence>
<gene>
    <name evidence="1" type="ORF">PsorP6_001426</name>
</gene>
<sequence length="131" mass="13998">MELVAGGLRRTANPPTSADAVRVADDERLIEEPGLPGLPALPVQAGRNVSRNSSRPSRKGTPQPKHLTTKTPSAPRQGEMMSTPTLKNDETFTSNAARTRNRIGHVAEETTASDKQLGSVAVGMVTSQEER</sequence>
<accession>A0ACC0WW72</accession>
<comment type="caution">
    <text evidence="1">The sequence shown here is derived from an EMBL/GenBank/DDBJ whole genome shotgun (WGS) entry which is preliminary data.</text>
</comment>
<reference evidence="1 2" key="1">
    <citation type="journal article" date="2022" name="bioRxiv">
        <title>The genome of the oomycete Peronosclerospora sorghi, a cosmopolitan pathogen of maize and sorghum, is inflated with dispersed pseudogenes.</title>
        <authorList>
            <person name="Fletcher K."/>
            <person name="Martin F."/>
            <person name="Isakeit T."/>
            <person name="Cavanaugh K."/>
            <person name="Magill C."/>
            <person name="Michelmore R."/>
        </authorList>
    </citation>
    <scope>NUCLEOTIDE SEQUENCE [LARGE SCALE GENOMIC DNA]</scope>
    <source>
        <strain evidence="1">P6</strain>
    </source>
</reference>
<keyword evidence="2" id="KW-1185">Reference proteome</keyword>
<name>A0ACC0WW72_9STRA</name>
<organism evidence="1 2">
    <name type="scientific">Peronosclerospora sorghi</name>
    <dbReference type="NCBI Taxonomy" id="230839"/>
    <lineage>
        <taxon>Eukaryota</taxon>
        <taxon>Sar</taxon>
        <taxon>Stramenopiles</taxon>
        <taxon>Oomycota</taxon>
        <taxon>Peronosporomycetes</taxon>
        <taxon>Peronosporales</taxon>
        <taxon>Peronosporaceae</taxon>
        <taxon>Peronosclerospora</taxon>
    </lineage>
</organism>
<protein>
    <submittedName>
        <fullName evidence="1">Uncharacterized protein</fullName>
    </submittedName>
</protein>
<proteinExistence type="predicted"/>
<evidence type="ECO:0000313" key="2">
    <source>
        <dbReference type="Proteomes" id="UP001163321"/>
    </source>
</evidence>